<comment type="similarity">
    <text evidence="1 5">Belongs to the peptidase A1 family.</text>
</comment>
<gene>
    <name evidence="9" type="ORF">ATY40_BA7503650</name>
</gene>
<evidence type="ECO:0000256" key="6">
    <source>
        <dbReference type="SAM" id="MobiDB-lite"/>
    </source>
</evidence>
<feature type="compositionally biased region" description="Low complexity" evidence="6">
    <location>
        <begin position="382"/>
        <end position="398"/>
    </location>
</feature>
<name>A0A1B2JEY0_PICPA</name>
<keyword evidence="3 5" id="KW-0064">Aspartyl protease</keyword>
<proteinExistence type="inferred from homology"/>
<evidence type="ECO:0000313" key="9">
    <source>
        <dbReference type="EMBL" id="ANZ76596.1"/>
    </source>
</evidence>
<feature type="region of interest" description="Disordered" evidence="6">
    <location>
        <begin position="382"/>
        <end position="412"/>
    </location>
</feature>
<keyword evidence="4" id="KW-1015">Disulfide bond</keyword>
<feature type="domain" description="Peptidase A1" evidence="8">
    <location>
        <begin position="31"/>
        <end position="343"/>
    </location>
</feature>
<evidence type="ECO:0000256" key="3">
    <source>
        <dbReference type="ARBA" id="ARBA00022750"/>
    </source>
</evidence>
<evidence type="ECO:0000256" key="1">
    <source>
        <dbReference type="ARBA" id="ARBA00007447"/>
    </source>
</evidence>
<dbReference type="PANTHER" id="PTHR47966">
    <property type="entry name" value="BETA-SITE APP-CLEAVING ENZYME, ISOFORM A-RELATED"/>
    <property type="match status" value="1"/>
</dbReference>
<dbReference type="SUPFAM" id="SSF50630">
    <property type="entry name" value="Acid proteases"/>
    <property type="match status" value="1"/>
</dbReference>
<feature type="signal peptide" evidence="7">
    <location>
        <begin position="1"/>
        <end position="16"/>
    </location>
</feature>
<accession>A0A1B2JEY0</accession>
<dbReference type="OrthoDB" id="771136at2759"/>
<protein>
    <submittedName>
        <fullName evidence="9">BA75_03650T0</fullName>
    </submittedName>
</protein>
<dbReference type="AlphaFoldDB" id="A0A1B2JEY0"/>
<evidence type="ECO:0000256" key="7">
    <source>
        <dbReference type="SAM" id="SignalP"/>
    </source>
</evidence>
<dbReference type="InterPro" id="IPR001461">
    <property type="entry name" value="Aspartic_peptidase_A1"/>
</dbReference>
<evidence type="ECO:0000259" key="8">
    <source>
        <dbReference type="PROSITE" id="PS51767"/>
    </source>
</evidence>
<evidence type="ECO:0000256" key="5">
    <source>
        <dbReference type="RuleBase" id="RU000454"/>
    </source>
</evidence>
<dbReference type="InterPro" id="IPR021109">
    <property type="entry name" value="Peptidase_aspartic_dom_sf"/>
</dbReference>
<dbReference type="Gene3D" id="2.40.70.10">
    <property type="entry name" value="Acid Proteases"/>
    <property type="match status" value="2"/>
</dbReference>
<dbReference type="PRINTS" id="PR00792">
    <property type="entry name" value="PEPSIN"/>
</dbReference>
<dbReference type="GO" id="GO:0005576">
    <property type="term" value="C:extracellular region"/>
    <property type="evidence" value="ECO:0007669"/>
    <property type="project" value="UniProtKB-ARBA"/>
</dbReference>
<organism evidence="9 10">
    <name type="scientific">Komagataella pastoris</name>
    <name type="common">Yeast</name>
    <name type="synonym">Pichia pastoris</name>
    <dbReference type="NCBI Taxonomy" id="4922"/>
    <lineage>
        <taxon>Eukaryota</taxon>
        <taxon>Fungi</taxon>
        <taxon>Dikarya</taxon>
        <taxon>Ascomycota</taxon>
        <taxon>Saccharomycotina</taxon>
        <taxon>Pichiomycetes</taxon>
        <taxon>Pichiales</taxon>
        <taxon>Pichiaceae</taxon>
        <taxon>Komagataella</taxon>
    </lineage>
</organism>
<dbReference type="EMBL" id="CP014586">
    <property type="protein sequence ID" value="ANZ76596.1"/>
    <property type="molecule type" value="Genomic_DNA"/>
</dbReference>
<dbReference type="Pfam" id="PF00026">
    <property type="entry name" value="Asp"/>
    <property type="match status" value="1"/>
</dbReference>
<evidence type="ECO:0000256" key="2">
    <source>
        <dbReference type="ARBA" id="ARBA00022729"/>
    </source>
</evidence>
<keyword evidence="10" id="KW-1185">Reference proteome</keyword>
<feature type="chain" id="PRO_5008539428" evidence="7">
    <location>
        <begin position="17"/>
        <end position="626"/>
    </location>
</feature>
<dbReference type="InterPro" id="IPR033121">
    <property type="entry name" value="PEPTIDASE_A1"/>
</dbReference>
<dbReference type="Proteomes" id="UP000094565">
    <property type="component" value="Chromosome 3"/>
</dbReference>
<dbReference type="PANTHER" id="PTHR47966:SF65">
    <property type="entry name" value="ASPARTIC-TYPE ENDOPEPTIDASE"/>
    <property type="match status" value="1"/>
</dbReference>
<keyword evidence="2 7" id="KW-0732">Signal</keyword>
<evidence type="ECO:0000256" key="4">
    <source>
        <dbReference type="ARBA" id="ARBA00023157"/>
    </source>
</evidence>
<evidence type="ECO:0000313" key="10">
    <source>
        <dbReference type="Proteomes" id="UP000094565"/>
    </source>
</evidence>
<sequence>MLVVVALVLLVSTGFAGIVIIDTEYEFTIGFLSTIEIGSPPQSITAQWDTGSSDLLVNSVTNPQCVQDICEFGAFASNESITYSNLTDPKNLHVQFSFASGSQVDDKLVSDTIFVDSKKIPRFNFALVSNGDLYGDNIFGIGPRGNQGTFDSNGSPAFYDSFPYHLKALGLIKRLAYSFYSGPTQGKVIFGGVDHGKYDGCLEKLHVVHDNAFYTLLEAIDADDVSILDEQIHVLFDTGTALTLFPSFIAEKLAEFLKATYSEEYNTFVVPCDQELDFEYLHFAFQNMELSVRFKDLFLIIEDNVCAVGFDQGATEDKIIFGSSLLRNYYTLYDLDSKEILIANVNSDGPNNIEILSGPVQRTCDEKSINSTSIWSSTSTESTIETTTLTSNPSTSQTRYSTSSVGPHNSSNSLGELSSSSIIFSEHYSTTLTVSNFSSSEDKLATPTVTNQPYQSNKTATIVTDVHSATYSTTHPLTHSFTHSFTHSIIPSAIHSTTHCCNGSRTSLGYTSTKETSVKIPCGQISSPTVPYIASKKTSKYESLNSTSTVNTIEKNNSNTVRPRKRQTFFSETSPTTRLYSSTTTQAYLLSTTTTSISQRSIEASSNAGGRNTSKTLLTFIILYIF</sequence>
<dbReference type="PROSITE" id="PS51767">
    <property type="entry name" value="PEPTIDASE_A1"/>
    <property type="match status" value="1"/>
</dbReference>
<reference evidence="9 10" key="1">
    <citation type="submission" date="2016-02" db="EMBL/GenBank/DDBJ databases">
        <title>Comparative genomic and transcriptomic foundation for Pichia pastoris.</title>
        <authorList>
            <person name="Love K.R."/>
            <person name="Shah K.A."/>
            <person name="Whittaker C.A."/>
            <person name="Wu J."/>
            <person name="Bartlett M.C."/>
            <person name="Ma D."/>
            <person name="Leeson R.L."/>
            <person name="Priest M."/>
            <person name="Young S.K."/>
            <person name="Love J.C."/>
        </authorList>
    </citation>
    <scope>NUCLEOTIDE SEQUENCE [LARGE SCALE GENOMIC DNA]</scope>
    <source>
        <strain evidence="9 10">ATCC 28485</strain>
    </source>
</reference>
<dbReference type="GO" id="GO:0006508">
    <property type="term" value="P:proteolysis"/>
    <property type="evidence" value="ECO:0007669"/>
    <property type="project" value="UniProtKB-KW"/>
</dbReference>
<dbReference type="PROSITE" id="PS00141">
    <property type="entry name" value="ASP_PROTEASE"/>
    <property type="match status" value="1"/>
</dbReference>
<keyword evidence="5" id="KW-0378">Hydrolase</keyword>
<keyword evidence="5" id="KW-0645">Protease</keyword>
<dbReference type="GO" id="GO:0004190">
    <property type="term" value="F:aspartic-type endopeptidase activity"/>
    <property type="evidence" value="ECO:0007669"/>
    <property type="project" value="UniProtKB-KW"/>
</dbReference>
<dbReference type="InterPro" id="IPR001969">
    <property type="entry name" value="Aspartic_peptidase_AS"/>
</dbReference>